<name>A0A2I1FSH7_9GLOM</name>
<dbReference type="SUPFAM" id="SSF50978">
    <property type="entry name" value="WD40 repeat-like"/>
    <property type="match status" value="1"/>
</dbReference>
<comment type="caution">
    <text evidence="4">The sequence shown here is derived from an EMBL/GenBank/DDBJ whole genome shotgun (WGS) entry which is preliminary data.</text>
</comment>
<sequence length="459" mass="52660">MSPNSNPQALTHILVLKFLENHNYTSALEAFRQEAKEIIDEEQDNEQINEPLTTIIQDYLFNQLRSNVENISLERSIDDYLITPGDNKFPRYLCESFPQIHNNNILCVRTQTLPIRNFSDGEYQFSEIPTIITGSADKSIRLTSLLTGDTFNVCNNIHKGGILCMDFHPNYHRLVLTGSMDSTCALINITTLDVLQTFKDHLKYVVRARFSIDGNMIVTASYDHTINIYKVVNDESNPILSPTSPYTPLTPSTPNTPLPKYNKIHSTRFGGNIESMCFLPDNQYLVVGVRGDNYLHYINLTNFSDKKYNMNSNGDDWVSFTPMDISSSPRNRGKYLLVSTDDDNGRIILFRTHSSQQIYNFYDLEVIPNRKLTNPRHCWHPNGKYFFTFGVDSFIRVYDVTTKSIVHKLIGHKDIVRDIWFDQDRDLLISCGFDKTVKIWSVDDTTNQNSNSNSQLNGN</sequence>
<dbReference type="PANTHER" id="PTHR19848:SF8">
    <property type="entry name" value="F-BOX AND WD REPEAT DOMAIN CONTAINING 7"/>
    <property type="match status" value="1"/>
</dbReference>
<reference evidence="4 5" key="1">
    <citation type="submission" date="2015-10" db="EMBL/GenBank/DDBJ databases">
        <title>Genome analyses suggest a sexual origin of heterokaryosis in a supposedly ancient asexual fungus.</title>
        <authorList>
            <person name="Ropars J."/>
            <person name="Sedzielewska K."/>
            <person name="Noel J."/>
            <person name="Charron P."/>
            <person name="Farinelli L."/>
            <person name="Marton T."/>
            <person name="Kruger M."/>
            <person name="Pelin A."/>
            <person name="Brachmann A."/>
            <person name="Corradi N."/>
        </authorList>
    </citation>
    <scope>NUCLEOTIDE SEQUENCE [LARGE SCALE GENOMIC DNA]</scope>
    <source>
        <strain evidence="4 5">A4</strain>
    </source>
</reference>
<dbReference type="Proteomes" id="UP000234323">
    <property type="component" value="Unassembled WGS sequence"/>
</dbReference>
<feature type="repeat" description="WD" evidence="3">
    <location>
        <begin position="409"/>
        <end position="450"/>
    </location>
</feature>
<keyword evidence="1 3" id="KW-0853">WD repeat</keyword>
<dbReference type="AlphaFoldDB" id="A0A2I1FSH7"/>
<dbReference type="Pfam" id="PF00400">
    <property type="entry name" value="WD40"/>
    <property type="match status" value="4"/>
</dbReference>
<dbReference type="PROSITE" id="PS50896">
    <property type="entry name" value="LISH"/>
    <property type="match status" value="1"/>
</dbReference>
<dbReference type="InterPro" id="IPR006594">
    <property type="entry name" value="LisH"/>
</dbReference>
<dbReference type="PROSITE" id="PS50082">
    <property type="entry name" value="WD_REPEATS_2"/>
    <property type="match status" value="2"/>
</dbReference>
<dbReference type="PROSITE" id="PS50294">
    <property type="entry name" value="WD_REPEATS_REGION"/>
    <property type="match status" value="1"/>
</dbReference>
<evidence type="ECO:0000313" key="4">
    <source>
        <dbReference type="EMBL" id="PKY37332.1"/>
    </source>
</evidence>
<evidence type="ECO:0000313" key="5">
    <source>
        <dbReference type="Proteomes" id="UP000234323"/>
    </source>
</evidence>
<feature type="repeat" description="WD" evidence="3">
    <location>
        <begin position="198"/>
        <end position="231"/>
    </location>
</feature>
<dbReference type="InterPro" id="IPR001680">
    <property type="entry name" value="WD40_rpt"/>
</dbReference>
<dbReference type="SMART" id="SM00320">
    <property type="entry name" value="WD40"/>
    <property type="match status" value="5"/>
</dbReference>
<dbReference type="PANTHER" id="PTHR19848">
    <property type="entry name" value="WD40 REPEAT PROTEIN"/>
    <property type="match status" value="1"/>
</dbReference>
<accession>A0A2I1FSH7</accession>
<gene>
    <name evidence="4" type="ORF">RhiirA4_349763</name>
</gene>
<dbReference type="EMBL" id="LLXI01000001">
    <property type="protein sequence ID" value="PKY37332.1"/>
    <property type="molecule type" value="Genomic_DNA"/>
</dbReference>
<dbReference type="OrthoDB" id="1932312at2759"/>
<dbReference type="VEuPathDB" id="FungiDB:RhiirFUN_009208"/>
<dbReference type="InterPro" id="IPR036322">
    <property type="entry name" value="WD40_repeat_dom_sf"/>
</dbReference>
<evidence type="ECO:0000256" key="3">
    <source>
        <dbReference type="PROSITE-ProRule" id="PRU00221"/>
    </source>
</evidence>
<evidence type="ECO:0000256" key="1">
    <source>
        <dbReference type="ARBA" id="ARBA00022574"/>
    </source>
</evidence>
<proteinExistence type="predicted"/>
<dbReference type="VEuPathDB" id="FungiDB:RhiirA1_357792"/>
<keyword evidence="2" id="KW-0677">Repeat</keyword>
<dbReference type="Gene3D" id="2.130.10.10">
    <property type="entry name" value="YVTN repeat-like/Quinoprotein amine dehydrogenase"/>
    <property type="match status" value="2"/>
</dbReference>
<evidence type="ECO:0000256" key="2">
    <source>
        <dbReference type="ARBA" id="ARBA00022737"/>
    </source>
</evidence>
<dbReference type="InterPro" id="IPR015943">
    <property type="entry name" value="WD40/YVTN_repeat-like_dom_sf"/>
</dbReference>
<dbReference type="VEuPathDB" id="FungiDB:FUN_007569"/>
<protein>
    <submittedName>
        <fullName evidence="4">WD40 repeat-like protein</fullName>
    </submittedName>
</protein>
<keyword evidence="5" id="KW-1185">Reference proteome</keyword>
<organism evidence="4 5">
    <name type="scientific">Rhizophagus irregularis</name>
    <dbReference type="NCBI Taxonomy" id="588596"/>
    <lineage>
        <taxon>Eukaryota</taxon>
        <taxon>Fungi</taxon>
        <taxon>Fungi incertae sedis</taxon>
        <taxon>Mucoromycota</taxon>
        <taxon>Glomeromycotina</taxon>
        <taxon>Glomeromycetes</taxon>
        <taxon>Glomerales</taxon>
        <taxon>Glomeraceae</taxon>
        <taxon>Rhizophagus</taxon>
    </lineage>
</organism>